<feature type="transmembrane region" description="Helical" evidence="1">
    <location>
        <begin position="37"/>
        <end position="56"/>
    </location>
</feature>
<reference evidence="2" key="1">
    <citation type="submission" date="2021-04" db="EMBL/GenBank/DDBJ databases">
        <title>Whole genome sequencing of Enterococci isolates from hospitalized patients.</title>
        <authorList>
            <person name="Ogoti B.M."/>
            <person name="Onyambu F.G."/>
        </authorList>
    </citation>
    <scope>NUCLEOTIDE SEQUENCE</scope>
    <source>
        <strain evidence="2">242</strain>
    </source>
</reference>
<protein>
    <submittedName>
        <fullName evidence="2">Uncharacterized protein</fullName>
    </submittedName>
</protein>
<sequence>MGSTNTKPMAKSFTIIGMIANEEMENLLTYFAGMEDFACWMVKYMGLLWMTAWWIGYIS</sequence>
<dbReference type="Proteomes" id="UP000680045">
    <property type="component" value="Unassembled WGS sequence"/>
</dbReference>
<keyword evidence="1" id="KW-0812">Transmembrane</keyword>
<evidence type="ECO:0000313" key="2">
    <source>
        <dbReference type="EMBL" id="MBR8645480.1"/>
    </source>
</evidence>
<gene>
    <name evidence="2" type="ORF">KEH51_19265</name>
</gene>
<evidence type="ECO:0000313" key="3">
    <source>
        <dbReference type="Proteomes" id="UP000680045"/>
    </source>
</evidence>
<comment type="caution">
    <text evidence="2">The sequence shown here is derived from an EMBL/GenBank/DDBJ whole genome shotgun (WGS) entry which is preliminary data.</text>
</comment>
<organism evidence="2 3">
    <name type="scientific">Peribacillus frigoritolerans</name>
    <dbReference type="NCBI Taxonomy" id="450367"/>
    <lineage>
        <taxon>Bacteria</taxon>
        <taxon>Bacillati</taxon>
        <taxon>Bacillota</taxon>
        <taxon>Bacilli</taxon>
        <taxon>Bacillales</taxon>
        <taxon>Bacillaceae</taxon>
        <taxon>Peribacillus</taxon>
    </lineage>
</organism>
<name>A0A941J7B6_9BACI</name>
<dbReference type="EMBL" id="JAGTPW010000037">
    <property type="protein sequence ID" value="MBR8645480.1"/>
    <property type="molecule type" value="Genomic_DNA"/>
</dbReference>
<evidence type="ECO:0000256" key="1">
    <source>
        <dbReference type="SAM" id="Phobius"/>
    </source>
</evidence>
<keyword evidence="1" id="KW-1133">Transmembrane helix</keyword>
<keyword evidence="1" id="KW-0472">Membrane</keyword>
<proteinExistence type="predicted"/>
<accession>A0A941J7B6</accession>
<dbReference type="AlphaFoldDB" id="A0A941J7B6"/>